<organism evidence="1 2">
    <name type="scientific">Pocillopora meandrina</name>
    <dbReference type="NCBI Taxonomy" id="46732"/>
    <lineage>
        <taxon>Eukaryota</taxon>
        <taxon>Metazoa</taxon>
        <taxon>Cnidaria</taxon>
        <taxon>Anthozoa</taxon>
        <taxon>Hexacorallia</taxon>
        <taxon>Scleractinia</taxon>
        <taxon>Astrocoeniina</taxon>
        <taxon>Pocilloporidae</taxon>
        <taxon>Pocillopora</taxon>
    </lineage>
</organism>
<reference evidence="1 2" key="1">
    <citation type="submission" date="2022-05" db="EMBL/GenBank/DDBJ databases">
        <authorList>
            <consortium name="Genoscope - CEA"/>
            <person name="William W."/>
        </authorList>
    </citation>
    <scope>NUCLEOTIDE SEQUENCE [LARGE SCALE GENOMIC DNA]</scope>
</reference>
<name>A0AAU9XKM4_9CNID</name>
<dbReference type="EMBL" id="CALNXJ010000047">
    <property type="protein sequence ID" value="CAH3150362.1"/>
    <property type="molecule type" value="Genomic_DNA"/>
</dbReference>
<dbReference type="Proteomes" id="UP001159428">
    <property type="component" value="Unassembled WGS sequence"/>
</dbReference>
<proteinExistence type="predicted"/>
<dbReference type="AlphaFoldDB" id="A0AAU9XKM4"/>
<protein>
    <submittedName>
        <fullName evidence="1">Uncharacterized protein</fullName>
    </submittedName>
</protein>
<evidence type="ECO:0000313" key="1">
    <source>
        <dbReference type="EMBL" id="CAH3150362.1"/>
    </source>
</evidence>
<gene>
    <name evidence="1" type="ORF">PMEA_00024755</name>
</gene>
<sequence length="97" mass="11117">MTMMTDNMNFHVDHFRDVSSSRFPLVVRYRVSHGSDPKKHSESCKSVCSNLCGLSPSTFCASSLQLMSKRQGFERRRNLSFSNNYNELSPFLNWSSA</sequence>
<accession>A0AAU9XKM4</accession>
<keyword evidence="2" id="KW-1185">Reference proteome</keyword>
<comment type="caution">
    <text evidence="1">The sequence shown here is derived from an EMBL/GenBank/DDBJ whole genome shotgun (WGS) entry which is preliminary data.</text>
</comment>
<feature type="non-terminal residue" evidence="1">
    <location>
        <position position="97"/>
    </location>
</feature>
<evidence type="ECO:0000313" key="2">
    <source>
        <dbReference type="Proteomes" id="UP001159428"/>
    </source>
</evidence>